<evidence type="ECO:0000313" key="2">
    <source>
        <dbReference type="Proteomes" id="UP000230423"/>
    </source>
</evidence>
<proteinExistence type="predicted"/>
<dbReference type="AlphaFoldDB" id="A0A2G9TYV4"/>
<evidence type="ECO:0000313" key="1">
    <source>
        <dbReference type="EMBL" id="PIO63125.1"/>
    </source>
</evidence>
<dbReference type="GO" id="GO:0005829">
    <property type="term" value="C:cytosol"/>
    <property type="evidence" value="ECO:0007669"/>
    <property type="project" value="TreeGrafter"/>
</dbReference>
<dbReference type="PANTHER" id="PTHR23312:SF8">
    <property type="entry name" value="ARMADILLO REPEAT-CONTAINING PROTEIN 5"/>
    <property type="match status" value="1"/>
</dbReference>
<dbReference type="Proteomes" id="UP000230423">
    <property type="component" value="Unassembled WGS sequence"/>
</dbReference>
<evidence type="ECO:0008006" key="3">
    <source>
        <dbReference type="Google" id="ProtNLM"/>
    </source>
</evidence>
<sequence>MEMLVFETKEGEVLARVSMEAICGSSRYFHGMFTSDLFEKRSGRRRFLFCPEEEDCSAEDFTRFLHYLAGCRSQCTAISSAHTCVALIRLSDRYLCPTLSEFVCSPHGPVRRILTGETLPAGGDVSANVDTVLHQFAGRGSASLHMSVPLARRHLH</sequence>
<reference evidence="1 2" key="1">
    <citation type="submission" date="2015-09" db="EMBL/GenBank/DDBJ databases">
        <title>Draft genome of the parasitic nematode Teladorsagia circumcincta isolate WARC Sus (inbred).</title>
        <authorList>
            <person name="Mitreva M."/>
        </authorList>
    </citation>
    <scope>NUCLEOTIDE SEQUENCE [LARGE SCALE GENOMIC DNA]</scope>
    <source>
        <strain evidence="1 2">S</strain>
    </source>
</reference>
<gene>
    <name evidence="1" type="ORF">TELCIR_15289</name>
</gene>
<organism evidence="1 2">
    <name type="scientific">Teladorsagia circumcincta</name>
    <name type="common">Brown stomach worm</name>
    <name type="synonym">Ostertagia circumcincta</name>
    <dbReference type="NCBI Taxonomy" id="45464"/>
    <lineage>
        <taxon>Eukaryota</taxon>
        <taxon>Metazoa</taxon>
        <taxon>Ecdysozoa</taxon>
        <taxon>Nematoda</taxon>
        <taxon>Chromadorea</taxon>
        <taxon>Rhabditida</taxon>
        <taxon>Rhabditina</taxon>
        <taxon>Rhabditomorpha</taxon>
        <taxon>Strongyloidea</taxon>
        <taxon>Trichostrongylidae</taxon>
        <taxon>Teladorsagia</taxon>
    </lineage>
</organism>
<accession>A0A2G9TYV4</accession>
<dbReference type="EMBL" id="KZ351255">
    <property type="protein sequence ID" value="PIO63125.1"/>
    <property type="molecule type" value="Genomic_DNA"/>
</dbReference>
<dbReference type="PANTHER" id="PTHR23312">
    <property type="entry name" value="ARMC5 ARMADILLO REPEAT-CONTAINING -RELATED"/>
    <property type="match status" value="1"/>
</dbReference>
<dbReference type="InterPro" id="IPR011333">
    <property type="entry name" value="SKP1/BTB/POZ_sf"/>
</dbReference>
<dbReference type="Gene3D" id="3.30.710.10">
    <property type="entry name" value="Potassium Channel Kv1.1, Chain A"/>
    <property type="match status" value="1"/>
</dbReference>
<protein>
    <recommendedName>
        <fullName evidence="3">BTB domain-containing protein</fullName>
    </recommendedName>
</protein>
<dbReference type="OrthoDB" id="5820640at2759"/>
<keyword evidence="2" id="KW-1185">Reference proteome</keyword>
<dbReference type="GO" id="GO:0009653">
    <property type="term" value="P:anatomical structure morphogenesis"/>
    <property type="evidence" value="ECO:0007669"/>
    <property type="project" value="TreeGrafter"/>
</dbReference>
<name>A0A2G9TYV4_TELCI</name>